<dbReference type="GO" id="GO:0030515">
    <property type="term" value="F:snoRNA binding"/>
    <property type="evidence" value="ECO:0007669"/>
    <property type="project" value="InterPro"/>
</dbReference>
<accession>A0A392QKM9</accession>
<dbReference type="PANTHER" id="PTHR10894">
    <property type="entry name" value="NUCLEOLAR PROTEIN 5 NUCLEOLAR PROTEIN NOP5 NOP58"/>
    <property type="match status" value="1"/>
</dbReference>
<dbReference type="AlphaFoldDB" id="A0A392QKM9"/>
<dbReference type="PANTHER" id="PTHR10894:SF1">
    <property type="entry name" value="NUCLEOLAR PROTEIN 58"/>
    <property type="match status" value="1"/>
</dbReference>
<feature type="non-terminal residue" evidence="1">
    <location>
        <position position="1"/>
    </location>
</feature>
<name>A0A392QKM9_9FABA</name>
<organism evidence="1 2">
    <name type="scientific">Trifolium medium</name>
    <dbReference type="NCBI Taxonomy" id="97028"/>
    <lineage>
        <taxon>Eukaryota</taxon>
        <taxon>Viridiplantae</taxon>
        <taxon>Streptophyta</taxon>
        <taxon>Embryophyta</taxon>
        <taxon>Tracheophyta</taxon>
        <taxon>Spermatophyta</taxon>
        <taxon>Magnoliopsida</taxon>
        <taxon>eudicotyledons</taxon>
        <taxon>Gunneridae</taxon>
        <taxon>Pentapetalae</taxon>
        <taxon>rosids</taxon>
        <taxon>fabids</taxon>
        <taxon>Fabales</taxon>
        <taxon>Fabaceae</taxon>
        <taxon>Papilionoideae</taxon>
        <taxon>50 kb inversion clade</taxon>
        <taxon>NPAAA clade</taxon>
        <taxon>Hologalegina</taxon>
        <taxon>IRL clade</taxon>
        <taxon>Trifolieae</taxon>
        <taxon>Trifolium</taxon>
    </lineage>
</organism>
<proteinExistence type="predicted"/>
<evidence type="ECO:0000313" key="1">
    <source>
        <dbReference type="EMBL" id="MCI24973.1"/>
    </source>
</evidence>
<dbReference type="InterPro" id="IPR045056">
    <property type="entry name" value="Nop56/Nop58"/>
</dbReference>
<dbReference type="EMBL" id="LXQA010144596">
    <property type="protein sequence ID" value="MCI24973.1"/>
    <property type="molecule type" value="Genomic_DNA"/>
</dbReference>
<comment type="caution">
    <text evidence="1">The sequence shown here is derived from an EMBL/GenBank/DDBJ whole genome shotgun (WGS) entry which is preliminary data.</text>
</comment>
<dbReference type="Proteomes" id="UP000265520">
    <property type="component" value="Unassembled WGS sequence"/>
</dbReference>
<dbReference type="GO" id="GO:0032040">
    <property type="term" value="C:small-subunit processome"/>
    <property type="evidence" value="ECO:0007669"/>
    <property type="project" value="InterPro"/>
</dbReference>
<reference evidence="1 2" key="1">
    <citation type="journal article" date="2018" name="Front. Plant Sci.">
        <title>Red Clover (Trifolium pratense) and Zigzag Clover (T. medium) - A Picture of Genomic Similarities and Differences.</title>
        <authorList>
            <person name="Dluhosova J."/>
            <person name="Istvanek J."/>
            <person name="Nedelnik J."/>
            <person name="Repkova J."/>
        </authorList>
    </citation>
    <scope>NUCLEOTIDE SEQUENCE [LARGE SCALE GENOMIC DNA]</scope>
    <source>
        <strain evidence="2">cv. 10/8</strain>
        <tissue evidence="1">Leaf</tissue>
    </source>
</reference>
<sequence length="118" mass="12963">ATEAASLLVDGKASKGLRKFLRVNCENEMLGVADSKLGSMIKDKLKIECVHNNAVMELMRGIRYQLNELIAGLAVQDLAPMSLGLSHSLSRFKLKFSSDKVYFVVALSCLSPLLLYIC</sequence>
<evidence type="ECO:0000313" key="2">
    <source>
        <dbReference type="Proteomes" id="UP000265520"/>
    </source>
</evidence>
<keyword evidence="2" id="KW-1185">Reference proteome</keyword>
<dbReference type="GO" id="GO:0031428">
    <property type="term" value="C:box C/D methylation guide snoRNP complex"/>
    <property type="evidence" value="ECO:0007669"/>
    <property type="project" value="InterPro"/>
</dbReference>
<protein>
    <submittedName>
        <fullName evidence="1">Putative nucleolar protein 5-2-like</fullName>
    </submittedName>
</protein>